<protein>
    <submittedName>
        <fullName evidence="1">Uncharacterized protein</fullName>
    </submittedName>
</protein>
<organism evidence="1">
    <name type="scientific">viral metagenome</name>
    <dbReference type="NCBI Taxonomy" id="1070528"/>
    <lineage>
        <taxon>unclassified sequences</taxon>
        <taxon>metagenomes</taxon>
        <taxon>organismal metagenomes</taxon>
    </lineage>
</organism>
<name>A0A6C0JCW1_9ZZZZ</name>
<sequence length="126" mass="14319">MQIIRDTIWSSCLSDATRMYRLGEPNEKCYKLADATWKMKMRYKKIENRRKENSSILLDAPPKEAAVDQRTKQKICCATTMAGKPCRFKAVVGDYCRKHKVSDIGMGKKVDVNSLLSQLDGIKITG</sequence>
<reference evidence="1" key="1">
    <citation type="journal article" date="2020" name="Nature">
        <title>Giant virus diversity and host interactions through global metagenomics.</title>
        <authorList>
            <person name="Schulz F."/>
            <person name="Roux S."/>
            <person name="Paez-Espino D."/>
            <person name="Jungbluth S."/>
            <person name="Walsh D.A."/>
            <person name="Denef V.J."/>
            <person name="McMahon K.D."/>
            <person name="Konstantinidis K.T."/>
            <person name="Eloe-Fadrosh E.A."/>
            <person name="Kyrpides N.C."/>
            <person name="Woyke T."/>
        </authorList>
    </citation>
    <scope>NUCLEOTIDE SEQUENCE</scope>
    <source>
        <strain evidence="1">GVMAG-M-3300027206-1</strain>
    </source>
</reference>
<evidence type="ECO:0000313" key="1">
    <source>
        <dbReference type="EMBL" id="QHU03482.1"/>
    </source>
</evidence>
<proteinExistence type="predicted"/>
<dbReference type="EMBL" id="MN740383">
    <property type="protein sequence ID" value="QHU03482.1"/>
    <property type="molecule type" value="Genomic_DNA"/>
</dbReference>
<dbReference type="AlphaFoldDB" id="A0A6C0JCW1"/>
<accession>A0A6C0JCW1</accession>